<evidence type="ECO:0000256" key="5">
    <source>
        <dbReference type="ARBA" id="ARBA00022643"/>
    </source>
</evidence>
<feature type="binding site" evidence="14">
    <location>
        <position position="72"/>
    </location>
    <ligand>
        <name>FMN</name>
        <dbReference type="ChEBI" id="CHEBI:58210"/>
    </ligand>
</feature>
<evidence type="ECO:0000256" key="6">
    <source>
        <dbReference type="ARBA" id="ARBA00022694"/>
    </source>
</evidence>
<dbReference type="Pfam" id="PF01207">
    <property type="entry name" value="Dus"/>
    <property type="match status" value="1"/>
</dbReference>
<keyword evidence="14" id="KW-0547">Nucleotide-binding</keyword>
<evidence type="ECO:0000256" key="11">
    <source>
        <dbReference type="ARBA" id="ARBA00048802"/>
    </source>
</evidence>
<feature type="binding site" evidence="14">
    <location>
        <position position="171"/>
    </location>
    <ligand>
        <name>FMN</name>
        <dbReference type="ChEBI" id="CHEBI:58210"/>
    </ligand>
</feature>
<feature type="domain" description="DUS-like FMN-binding" evidence="15">
    <location>
        <begin position="17"/>
        <end position="294"/>
    </location>
</feature>
<dbReference type="PIRSF" id="PIRSF006621">
    <property type="entry name" value="Dus"/>
    <property type="match status" value="1"/>
</dbReference>
<keyword evidence="3" id="KW-0820">tRNA-binding</keyword>
<dbReference type="InterPro" id="IPR004652">
    <property type="entry name" value="DusB-like"/>
</dbReference>
<keyword evidence="4 12" id="KW-0285">Flavoprotein</keyword>
<keyword evidence="8" id="KW-0694">RNA-binding</keyword>
<comment type="similarity">
    <text evidence="12">Belongs to the dus family.</text>
</comment>
<feature type="binding site" evidence="14">
    <location>
        <begin position="226"/>
        <end position="227"/>
    </location>
    <ligand>
        <name>FMN</name>
        <dbReference type="ChEBI" id="CHEBI:58210"/>
    </ligand>
</feature>
<keyword evidence="6 12" id="KW-0819">tRNA processing</keyword>
<dbReference type="AlphaFoldDB" id="A0A939EDE7"/>
<keyword evidence="7" id="KW-0521">NADP</keyword>
<dbReference type="InterPro" id="IPR018517">
    <property type="entry name" value="tRNA_hU_synthase_CS"/>
</dbReference>
<proteinExistence type="inferred from homology"/>
<keyword evidence="9 12" id="KW-0560">Oxidoreductase</keyword>
<gene>
    <name evidence="16" type="primary">dusB</name>
    <name evidence="16" type="ORF">JF539_09925</name>
</gene>
<dbReference type="GO" id="GO:0050660">
    <property type="term" value="F:flavin adenine dinucleotide binding"/>
    <property type="evidence" value="ECO:0007669"/>
    <property type="project" value="InterPro"/>
</dbReference>
<name>A0A939EDE7_9HYPH</name>
<evidence type="ECO:0000256" key="14">
    <source>
        <dbReference type="PIRSR" id="PIRSR006621-2"/>
    </source>
</evidence>
<feature type="binding site" evidence="14">
    <location>
        <position position="141"/>
    </location>
    <ligand>
        <name>FMN</name>
        <dbReference type="ChEBI" id="CHEBI:58210"/>
    </ligand>
</feature>
<evidence type="ECO:0000256" key="10">
    <source>
        <dbReference type="ARBA" id="ARBA00048205"/>
    </source>
</evidence>
<dbReference type="EC" id="1.3.1.-" evidence="12"/>
<evidence type="ECO:0000256" key="3">
    <source>
        <dbReference type="ARBA" id="ARBA00022555"/>
    </source>
</evidence>
<dbReference type="InterPro" id="IPR001269">
    <property type="entry name" value="DUS_fam"/>
</dbReference>
<dbReference type="EMBL" id="JAEKJZ010000001">
    <property type="protein sequence ID" value="MBN9670654.1"/>
    <property type="molecule type" value="Genomic_DNA"/>
</dbReference>
<evidence type="ECO:0000256" key="7">
    <source>
        <dbReference type="ARBA" id="ARBA00022857"/>
    </source>
</evidence>
<dbReference type="InterPro" id="IPR013785">
    <property type="entry name" value="Aldolase_TIM"/>
</dbReference>
<dbReference type="Gene3D" id="3.20.20.70">
    <property type="entry name" value="Aldolase class I"/>
    <property type="match status" value="1"/>
</dbReference>
<dbReference type="PROSITE" id="PS01136">
    <property type="entry name" value="UPF0034"/>
    <property type="match status" value="1"/>
</dbReference>
<dbReference type="GO" id="GO:0000049">
    <property type="term" value="F:tRNA binding"/>
    <property type="evidence" value="ECO:0007669"/>
    <property type="project" value="UniProtKB-KW"/>
</dbReference>
<dbReference type="InterPro" id="IPR024036">
    <property type="entry name" value="tRNA-dHydroUridine_Synthase_C"/>
</dbReference>
<evidence type="ECO:0000259" key="15">
    <source>
        <dbReference type="Pfam" id="PF01207"/>
    </source>
</evidence>
<dbReference type="Proteomes" id="UP000664096">
    <property type="component" value="Unassembled WGS sequence"/>
</dbReference>
<evidence type="ECO:0000256" key="1">
    <source>
        <dbReference type="ARBA" id="ARBA00001917"/>
    </source>
</evidence>
<dbReference type="CDD" id="cd02801">
    <property type="entry name" value="DUS_like_FMN"/>
    <property type="match status" value="1"/>
</dbReference>
<evidence type="ECO:0000256" key="13">
    <source>
        <dbReference type="PIRSR" id="PIRSR006621-1"/>
    </source>
</evidence>
<dbReference type="InterPro" id="IPR035587">
    <property type="entry name" value="DUS-like_FMN-bd"/>
</dbReference>
<comment type="catalytic activity">
    <reaction evidence="11">
        <text>a 5,6-dihydrouridine in tRNA + NAD(+) = a uridine in tRNA + NADH + H(+)</text>
        <dbReference type="Rhea" id="RHEA:54452"/>
        <dbReference type="Rhea" id="RHEA-COMP:13339"/>
        <dbReference type="Rhea" id="RHEA-COMP:13887"/>
        <dbReference type="ChEBI" id="CHEBI:15378"/>
        <dbReference type="ChEBI" id="CHEBI:57540"/>
        <dbReference type="ChEBI" id="CHEBI:57945"/>
        <dbReference type="ChEBI" id="CHEBI:65315"/>
        <dbReference type="ChEBI" id="CHEBI:74443"/>
    </reaction>
</comment>
<comment type="cofactor">
    <cofactor evidence="1 12 14">
        <name>FMN</name>
        <dbReference type="ChEBI" id="CHEBI:58210"/>
    </cofactor>
</comment>
<evidence type="ECO:0000313" key="17">
    <source>
        <dbReference type="Proteomes" id="UP000664096"/>
    </source>
</evidence>
<comment type="function">
    <text evidence="2 12">Catalyzes the synthesis of 5,6-dihydrouridine (D), a modified base found in the D-loop of most tRNAs, via the reduction of the C5-C6 double bond in target uridines.</text>
</comment>
<evidence type="ECO:0000256" key="4">
    <source>
        <dbReference type="ARBA" id="ARBA00022630"/>
    </source>
</evidence>
<sequence>MKPLSIGRHTLLNRAVLAPMSGVTDLPFRKLAARHGAGMVVSEMVASESFVKGDAETQMRAESQETGLHVVQLAGREARWMGEAARVVADLGADVVDINMGCPAKKVTSGLSGSALMRNLDHALTLIEATVDAVDVPVTLKMRLGWDETSLNAPELARRAQDAGVQLITVHGRTRCQFYKGKADWAAISKVKQSVTIPVIANGDCKEARDAVSMLEQSGADGVMIGRGAYGRPWLPGHIGHYLATGERLSPPGGRELSDLVGGHYEDMLQHYGPVAGVRIARKHIGWYIDEAVTQGADPMPTSLRKTLMSSNQPCEVLRLATDWFSSSNEREAA</sequence>
<accession>A0A939EDE7</accession>
<comment type="catalytic activity">
    <reaction evidence="10">
        <text>a 5,6-dihydrouridine in tRNA + NADP(+) = a uridine in tRNA + NADPH + H(+)</text>
        <dbReference type="Rhea" id="RHEA:23624"/>
        <dbReference type="Rhea" id="RHEA-COMP:13339"/>
        <dbReference type="Rhea" id="RHEA-COMP:13887"/>
        <dbReference type="ChEBI" id="CHEBI:15378"/>
        <dbReference type="ChEBI" id="CHEBI:57783"/>
        <dbReference type="ChEBI" id="CHEBI:58349"/>
        <dbReference type="ChEBI" id="CHEBI:65315"/>
        <dbReference type="ChEBI" id="CHEBI:74443"/>
    </reaction>
</comment>
<organism evidence="16 17">
    <name type="scientific">Roseibium aggregatum</name>
    <dbReference type="NCBI Taxonomy" id="187304"/>
    <lineage>
        <taxon>Bacteria</taxon>
        <taxon>Pseudomonadati</taxon>
        <taxon>Pseudomonadota</taxon>
        <taxon>Alphaproteobacteria</taxon>
        <taxon>Hyphomicrobiales</taxon>
        <taxon>Stappiaceae</taxon>
        <taxon>Roseibium</taxon>
    </lineage>
</organism>
<evidence type="ECO:0000256" key="2">
    <source>
        <dbReference type="ARBA" id="ARBA00002790"/>
    </source>
</evidence>
<dbReference type="GO" id="GO:0017150">
    <property type="term" value="F:tRNA dihydrouridine synthase activity"/>
    <property type="evidence" value="ECO:0007669"/>
    <property type="project" value="InterPro"/>
</dbReference>
<evidence type="ECO:0000256" key="8">
    <source>
        <dbReference type="ARBA" id="ARBA00022884"/>
    </source>
</evidence>
<reference evidence="16" key="1">
    <citation type="submission" date="2020-12" db="EMBL/GenBank/DDBJ databases">
        <title>Oil enriched cultivation method for isolating marine PHA-producing bacteria.</title>
        <authorList>
            <person name="Zheng W."/>
            <person name="Yu S."/>
            <person name="Huang Y."/>
        </authorList>
    </citation>
    <scope>NUCLEOTIDE SEQUENCE</scope>
    <source>
        <strain evidence="16">SY-2-12</strain>
    </source>
</reference>
<evidence type="ECO:0000256" key="12">
    <source>
        <dbReference type="PIRNR" id="PIRNR006621"/>
    </source>
</evidence>
<keyword evidence="5 12" id="KW-0288">FMN</keyword>
<dbReference type="SUPFAM" id="SSF51395">
    <property type="entry name" value="FMN-linked oxidoreductases"/>
    <property type="match status" value="1"/>
</dbReference>
<dbReference type="NCBIfam" id="TIGR00737">
    <property type="entry name" value="nifR3_yhdG"/>
    <property type="match status" value="1"/>
</dbReference>
<comment type="caution">
    <text evidence="16">The sequence shown here is derived from an EMBL/GenBank/DDBJ whole genome shotgun (WGS) entry which is preliminary data.</text>
</comment>
<dbReference type="Gene3D" id="1.10.1200.80">
    <property type="entry name" value="Putative flavin oxidoreducatase, domain 2"/>
    <property type="match status" value="1"/>
</dbReference>
<evidence type="ECO:0000313" key="16">
    <source>
        <dbReference type="EMBL" id="MBN9670654.1"/>
    </source>
</evidence>
<feature type="active site" description="Proton donor" evidence="13">
    <location>
        <position position="102"/>
    </location>
</feature>
<dbReference type="PANTHER" id="PTHR45846:SF1">
    <property type="entry name" value="TRNA-DIHYDROURIDINE(47) SYNTHASE [NAD(P)(+)]-LIKE"/>
    <property type="match status" value="1"/>
</dbReference>
<evidence type="ECO:0000256" key="9">
    <source>
        <dbReference type="ARBA" id="ARBA00023002"/>
    </source>
</evidence>
<dbReference type="PANTHER" id="PTHR45846">
    <property type="entry name" value="TRNA-DIHYDROURIDINE(47) SYNTHASE [NAD(P)(+)]-LIKE"/>
    <property type="match status" value="1"/>
</dbReference>
<protein>
    <recommendedName>
        <fullName evidence="12">tRNA-dihydrouridine synthase</fullName>
        <ecNumber evidence="12">1.3.1.-</ecNumber>
    </recommendedName>
</protein>